<dbReference type="HOGENOM" id="CLU_2223433_0_0_1"/>
<dbReference type="Proteomes" id="UP000030676">
    <property type="component" value="Unassembled WGS sequence"/>
</dbReference>
<accession>X0H360</accession>
<protein>
    <submittedName>
        <fullName evidence="1">Uncharacterized protein</fullName>
    </submittedName>
</protein>
<dbReference type="EMBL" id="KK033442">
    <property type="protein sequence ID" value="EXL66461.1"/>
    <property type="molecule type" value="Genomic_DNA"/>
</dbReference>
<sequence length="106" mass="12167">MLRRSLQPPNEAFRTHMPDLISYFGAALGDHERKDELHAMAMEIGKTWKEEDPTYCTTVVPHCLIFVRANPDIPILFGVDCWEERRKLPPMGHFSLEAPFDVKVAS</sequence>
<organism evidence="1">
    <name type="scientific">Fusarium oxysporum f. sp. conglutinans race 2 54008</name>
    <dbReference type="NCBI Taxonomy" id="1089457"/>
    <lineage>
        <taxon>Eukaryota</taxon>
        <taxon>Fungi</taxon>
        <taxon>Dikarya</taxon>
        <taxon>Ascomycota</taxon>
        <taxon>Pezizomycotina</taxon>
        <taxon>Sordariomycetes</taxon>
        <taxon>Hypocreomycetidae</taxon>
        <taxon>Hypocreales</taxon>
        <taxon>Nectriaceae</taxon>
        <taxon>Fusarium</taxon>
        <taxon>Fusarium oxysporum species complex</taxon>
    </lineage>
</organism>
<reference evidence="1" key="1">
    <citation type="submission" date="2011-11" db="EMBL/GenBank/DDBJ databases">
        <title>The Genome Sequence of Fusarium oxysporum PHW808.</title>
        <authorList>
            <consortium name="The Broad Institute Genome Sequencing Platform"/>
            <person name="Ma L.-J."/>
            <person name="Gale L.R."/>
            <person name="Schwartz D.C."/>
            <person name="Zhou S."/>
            <person name="Corby-Kistler H."/>
            <person name="Young S.K."/>
            <person name="Zeng Q."/>
            <person name="Gargeya S."/>
            <person name="Fitzgerald M."/>
            <person name="Haas B."/>
            <person name="Abouelleil A."/>
            <person name="Alvarado L."/>
            <person name="Arachchi H.M."/>
            <person name="Berlin A."/>
            <person name="Brown A."/>
            <person name="Chapman S.B."/>
            <person name="Chen Z."/>
            <person name="Dunbar C."/>
            <person name="Freedman E."/>
            <person name="Gearin G."/>
            <person name="Goldberg J."/>
            <person name="Griggs A."/>
            <person name="Gujja S."/>
            <person name="Heiman D."/>
            <person name="Howarth C."/>
            <person name="Larson L."/>
            <person name="Lui A."/>
            <person name="MacDonald P.J.P."/>
            <person name="Montmayeur A."/>
            <person name="Murphy C."/>
            <person name="Neiman D."/>
            <person name="Pearson M."/>
            <person name="Priest M."/>
            <person name="Roberts A."/>
            <person name="Saif S."/>
            <person name="Shea T."/>
            <person name="Shenoy N."/>
            <person name="Sisk P."/>
            <person name="Stolte C."/>
            <person name="Sykes S."/>
            <person name="Wortman J."/>
            <person name="Nusbaum C."/>
            <person name="Birren B."/>
        </authorList>
    </citation>
    <scope>NUCLEOTIDE SEQUENCE [LARGE SCALE GENOMIC DNA]</scope>
    <source>
        <strain evidence="1">54008</strain>
    </source>
</reference>
<gene>
    <name evidence="1" type="ORF">FOPG_17354</name>
</gene>
<evidence type="ECO:0000313" key="1">
    <source>
        <dbReference type="EMBL" id="EXL66461.1"/>
    </source>
</evidence>
<reference evidence="1" key="2">
    <citation type="submission" date="2014-03" db="EMBL/GenBank/DDBJ databases">
        <title>The Genome Annotation of Fusarium oxysporum PHW808.</title>
        <authorList>
            <consortium name="The Broad Institute Genomics Platform"/>
            <person name="Ma L.-J."/>
            <person name="Corby-Kistler H."/>
            <person name="Broz K."/>
            <person name="Gale L.R."/>
            <person name="Jonkers W."/>
            <person name="O'Donnell K."/>
            <person name="Ploetz R."/>
            <person name="Steinberg C."/>
            <person name="Schwartz D.C."/>
            <person name="VanEtten H."/>
            <person name="Zhou S."/>
            <person name="Young S.K."/>
            <person name="Zeng Q."/>
            <person name="Gargeya S."/>
            <person name="Fitzgerald M."/>
            <person name="Abouelleil A."/>
            <person name="Alvarado L."/>
            <person name="Chapman S.B."/>
            <person name="Gainer-Dewar J."/>
            <person name="Goldberg J."/>
            <person name="Griggs A."/>
            <person name="Gujja S."/>
            <person name="Hansen M."/>
            <person name="Howarth C."/>
            <person name="Imamovic A."/>
            <person name="Ireland A."/>
            <person name="Larimer J."/>
            <person name="McCowan C."/>
            <person name="Murphy C."/>
            <person name="Pearson M."/>
            <person name="Poon T.W."/>
            <person name="Priest M."/>
            <person name="Roberts A."/>
            <person name="Saif S."/>
            <person name="Shea T."/>
            <person name="Sykes S."/>
            <person name="Wortman J."/>
            <person name="Nusbaum C."/>
            <person name="Birren B."/>
        </authorList>
    </citation>
    <scope>NUCLEOTIDE SEQUENCE</scope>
    <source>
        <strain evidence="1">54008</strain>
    </source>
</reference>
<dbReference type="AlphaFoldDB" id="X0H360"/>
<name>X0H360_FUSOX</name>
<proteinExistence type="predicted"/>